<reference evidence="1 2" key="1">
    <citation type="submission" date="2021-03" db="EMBL/GenBank/DDBJ databases">
        <title>Genomic Encyclopedia of Type Strains, Phase IV (KMG-IV): sequencing the most valuable type-strain genomes for metagenomic binning, comparative biology and taxonomic classification.</title>
        <authorList>
            <person name="Goeker M."/>
        </authorList>
    </citation>
    <scope>NUCLEOTIDE SEQUENCE [LARGE SCALE GENOMIC DNA]</scope>
    <source>
        <strain evidence="1 2">DSM 25790</strain>
    </source>
</reference>
<comment type="caution">
    <text evidence="1">The sequence shown here is derived from an EMBL/GenBank/DDBJ whole genome shotgun (WGS) entry which is preliminary data.</text>
</comment>
<organism evidence="1 2">
    <name type="scientific">Virgibacillus alimentarius</name>
    <dbReference type="NCBI Taxonomy" id="698769"/>
    <lineage>
        <taxon>Bacteria</taxon>
        <taxon>Bacillati</taxon>
        <taxon>Bacillota</taxon>
        <taxon>Bacilli</taxon>
        <taxon>Bacillales</taxon>
        <taxon>Bacillaceae</taxon>
        <taxon>Virgibacillus</taxon>
    </lineage>
</organism>
<proteinExistence type="predicted"/>
<dbReference type="RefSeq" id="WP_226370626.1">
    <property type="nucleotide sequence ID" value="NZ_JAGIKX010000002.1"/>
</dbReference>
<protein>
    <submittedName>
        <fullName evidence="1">Uncharacterized protein</fullName>
    </submittedName>
</protein>
<evidence type="ECO:0000313" key="2">
    <source>
        <dbReference type="Proteomes" id="UP001519294"/>
    </source>
</evidence>
<gene>
    <name evidence="1" type="ORF">J2Z81_000442</name>
</gene>
<name>A0ABS4S539_9BACI</name>
<accession>A0ABS4S539</accession>
<keyword evidence="2" id="KW-1185">Reference proteome</keyword>
<dbReference type="EMBL" id="JAGIKX010000002">
    <property type="protein sequence ID" value="MBP2256509.1"/>
    <property type="molecule type" value="Genomic_DNA"/>
</dbReference>
<dbReference type="Proteomes" id="UP001519294">
    <property type="component" value="Unassembled WGS sequence"/>
</dbReference>
<evidence type="ECO:0000313" key="1">
    <source>
        <dbReference type="EMBL" id="MBP2256509.1"/>
    </source>
</evidence>
<sequence length="284" mass="33270">MRKLIFFIFVTAVLVLTFVLMYKNSSLPTITYFPIDEENTFTNAYSELNFSNKDSKDGYVLQWISGSKSSQPLYLRQDVSLLYENGQLRGVRSKWIEDTDTIKISEKLDRNKESIFDVISFHHGEIHSSEENIKSIQEMTHDELYVFDSISDNEYKSFRSPQNKHEHNKKDALDQAKKSTLLHHWNQLITHFNINKESYTSIPLSRLYLYDDRSLPGMDQEETNKIIGQLWEGLYKNYIIPAANLNSMDKNSNYIPLILISKDRSHLVVLFELNGKKEKLIQRL</sequence>